<evidence type="ECO:0000256" key="3">
    <source>
        <dbReference type="ARBA" id="ARBA00006759"/>
    </source>
</evidence>
<feature type="domain" description="Metallo-beta-lactamase" evidence="8">
    <location>
        <begin position="14"/>
        <end position="172"/>
    </location>
</feature>
<keyword evidence="4 7" id="KW-0479">Metal-binding</keyword>
<dbReference type="InterPro" id="IPR036866">
    <property type="entry name" value="RibonucZ/Hydroxyglut_hydro"/>
</dbReference>
<dbReference type="HAMAP" id="MF_01374">
    <property type="entry name" value="Glyoxalase_2"/>
    <property type="match status" value="1"/>
</dbReference>
<dbReference type="InterPro" id="IPR017782">
    <property type="entry name" value="Hydroxyacylglutathione_Hdrlase"/>
</dbReference>
<protein>
    <recommendedName>
        <fullName evidence="7">Hydroxyacylglutathione hydrolase</fullName>
        <ecNumber evidence="7">3.1.2.6</ecNumber>
    </recommendedName>
    <alternativeName>
        <fullName evidence="7">Glyoxalase II</fullName>
        <shortName evidence="7">Glx II</shortName>
    </alternativeName>
</protein>
<dbReference type="PIRSF" id="PIRSF005457">
    <property type="entry name" value="Glx"/>
    <property type="match status" value="1"/>
</dbReference>
<dbReference type="AlphaFoldDB" id="A0A934UZR5"/>
<keyword evidence="5 7" id="KW-0378">Hydrolase</keyword>
<dbReference type="GO" id="GO:0019243">
    <property type="term" value="P:methylglyoxal catabolic process to D-lactate via S-lactoyl-glutathione"/>
    <property type="evidence" value="ECO:0007669"/>
    <property type="project" value="UniProtKB-UniRule"/>
</dbReference>
<comment type="catalytic activity">
    <reaction evidence="1 7">
        <text>an S-(2-hydroxyacyl)glutathione + H2O = a 2-hydroxy carboxylate + glutathione + H(+)</text>
        <dbReference type="Rhea" id="RHEA:21864"/>
        <dbReference type="ChEBI" id="CHEBI:15377"/>
        <dbReference type="ChEBI" id="CHEBI:15378"/>
        <dbReference type="ChEBI" id="CHEBI:57925"/>
        <dbReference type="ChEBI" id="CHEBI:58896"/>
        <dbReference type="ChEBI" id="CHEBI:71261"/>
        <dbReference type="EC" id="3.1.2.6"/>
    </reaction>
</comment>
<evidence type="ECO:0000256" key="2">
    <source>
        <dbReference type="ARBA" id="ARBA00004963"/>
    </source>
</evidence>
<sequence>MAKLEVELIPALSDNYIYLAHEPESGETAVVDPAEAQPVLDVAKAKGWTITHILNTHHHGDHTAGNKEVKQATGAPIVGPKYDEARIPGIDVALSEGDTYSVGNATAEVFFTPGHTRGHISFWFKDADVLFSGDTLFALGCGRLFEGDAKQMWDSLQKLRRLPDSVKVYCGHEYTMTNVRCATDIEPDNPDLQAYKKRVEELRGAGKPTIPADLGEEKRCSPFLRADDPALAKALGMPGADPVDVFAAVREKRNGY</sequence>
<feature type="binding site" evidence="7">
    <location>
        <position position="62"/>
    </location>
    <ligand>
        <name>Zn(2+)</name>
        <dbReference type="ChEBI" id="CHEBI:29105"/>
        <label>2</label>
    </ligand>
</feature>
<dbReference type="Pfam" id="PF00753">
    <property type="entry name" value="Lactamase_B"/>
    <property type="match status" value="1"/>
</dbReference>
<organism evidence="9 10">
    <name type="scientific">Rhodovibrio salinarum</name>
    <dbReference type="NCBI Taxonomy" id="1087"/>
    <lineage>
        <taxon>Bacteria</taxon>
        <taxon>Pseudomonadati</taxon>
        <taxon>Pseudomonadota</taxon>
        <taxon>Alphaproteobacteria</taxon>
        <taxon>Rhodospirillales</taxon>
        <taxon>Rhodovibrionaceae</taxon>
        <taxon>Rhodovibrio</taxon>
    </lineage>
</organism>
<feature type="binding site" evidence="7">
    <location>
        <position position="61"/>
    </location>
    <ligand>
        <name>Zn(2+)</name>
        <dbReference type="ChEBI" id="CHEBI:29105"/>
        <label>2</label>
    </ligand>
</feature>
<dbReference type="Proteomes" id="UP000778970">
    <property type="component" value="Unassembled WGS sequence"/>
</dbReference>
<feature type="binding site" evidence="7">
    <location>
        <position position="115"/>
    </location>
    <ligand>
        <name>Zn(2+)</name>
        <dbReference type="ChEBI" id="CHEBI:29105"/>
        <label>1</label>
    </ligand>
</feature>
<comment type="subunit">
    <text evidence="7">Monomer.</text>
</comment>
<dbReference type="RefSeq" id="WP_027287186.1">
    <property type="nucleotide sequence ID" value="NZ_NRRE01000020.1"/>
</dbReference>
<dbReference type="PANTHER" id="PTHR43705:SF1">
    <property type="entry name" value="HYDROXYACYLGLUTATHIONE HYDROLASE GLOB"/>
    <property type="match status" value="1"/>
</dbReference>
<evidence type="ECO:0000259" key="8">
    <source>
        <dbReference type="SMART" id="SM00849"/>
    </source>
</evidence>
<dbReference type="GO" id="GO:0004416">
    <property type="term" value="F:hydroxyacylglutathione hydrolase activity"/>
    <property type="evidence" value="ECO:0007669"/>
    <property type="project" value="UniProtKB-UniRule"/>
</dbReference>
<comment type="similarity">
    <text evidence="3 7">Belongs to the metallo-beta-lactamase superfamily. Glyoxalase II family.</text>
</comment>
<dbReference type="EC" id="3.1.2.6" evidence="7"/>
<evidence type="ECO:0000256" key="5">
    <source>
        <dbReference type="ARBA" id="ARBA00022801"/>
    </source>
</evidence>
<dbReference type="PANTHER" id="PTHR43705">
    <property type="entry name" value="HYDROXYACYLGLUTATHIONE HYDROLASE"/>
    <property type="match status" value="1"/>
</dbReference>
<dbReference type="InterPro" id="IPR001279">
    <property type="entry name" value="Metallo-B-lactamas"/>
</dbReference>
<dbReference type="InterPro" id="IPR032282">
    <property type="entry name" value="HAGH_C"/>
</dbReference>
<dbReference type="EMBL" id="NRRE01000020">
    <property type="protein sequence ID" value="MBK1696689.1"/>
    <property type="molecule type" value="Genomic_DNA"/>
</dbReference>
<keyword evidence="10" id="KW-1185">Reference proteome</keyword>
<evidence type="ECO:0000313" key="9">
    <source>
        <dbReference type="EMBL" id="MBK1696689.1"/>
    </source>
</evidence>
<comment type="pathway">
    <text evidence="2 7">Secondary metabolite metabolism; methylglyoxal degradation; (R)-lactate from methylglyoxal: step 2/2.</text>
</comment>
<evidence type="ECO:0000256" key="6">
    <source>
        <dbReference type="ARBA" id="ARBA00022833"/>
    </source>
</evidence>
<dbReference type="NCBIfam" id="TIGR03413">
    <property type="entry name" value="GSH_gloB"/>
    <property type="match status" value="1"/>
</dbReference>
<feature type="binding site" evidence="7">
    <location>
        <position position="57"/>
    </location>
    <ligand>
        <name>Zn(2+)</name>
        <dbReference type="ChEBI" id="CHEBI:29105"/>
        <label>1</label>
    </ligand>
</feature>
<evidence type="ECO:0000256" key="1">
    <source>
        <dbReference type="ARBA" id="ARBA00001623"/>
    </source>
</evidence>
<keyword evidence="6 7" id="KW-0862">Zinc</keyword>
<name>A0A934UZR5_9PROT</name>
<reference evidence="9" key="2">
    <citation type="journal article" date="2020" name="Microorganisms">
        <title>Osmotic Adaptation and Compatible Solute Biosynthesis of Phototrophic Bacteria as Revealed from Genome Analyses.</title>
        <authorList>
            <person name="Imhoff J.F."/>
            <person name="Rahn T."/>
            <person name="Kunzel S."/>
            <person name="Keller A."/>
            <person name="Neulinger S.C."/>
        </authorList>
    </citation>
    <scope>NUCLEOTIDE SEQUENCE</scope>
    <source>
        <strain evidence="9">DSM 9154</strain>
    </source>
</reference>
<feature type="binding site" evidence="7">
    <location>
        <position position="59"/>
    </location>
    <ligand>
        <name>Zn(2+)</name>
        <dbReference type="ChEBI" id="CHEBI:29105"/>
        <label>1</label>
    </ligand>
</feature>
<proteinExistence type="inferred from homology"/>
<reference evidence="9" key="1">
    <citation type="submission" date="2017-08" db="EMBL/GenBank/DDBJ databases">
        <authorList>
            <person name="Imhoff J.F."/>
            <person name="Rahn T."/>
            <person name="Kuenzel S."/>
            <person name="Neulinger S.C."/>
        </authorList>
    </citation>
    <scope>NUCLEOTIDE SEQUENCE</scope>
    <source>
        <strain evidence="9">DSM 9154</strain>
    </source>
</reference>
<feature type="binding site" evidence="7">
    <location>
        <position position="134"/>
    </location>
    <ligand>
        <name>Zn(2+)</name>
        <dbReference type="ChEBI" id="CHEBI:29105"/>
        <label>2</label>
    </ligand>
</feature>
<dbReference type="CDD" id="cd07723">
    <property type="entry name" value="hydroxyacylglutathione_hydrolase_MBL-fold"/>
    <property type="match status" value="1"/>
</dbReference>
<accession>A0A934UZR5</accession>
<comment type="cofactor">
    <cofactor evidence="7">
        <name>Zn(2+)</name>
        <dbReference type="ChEBI" id="CHEBI:29105"/>
    </cofactor>
    <text evidence="7">Binds 2 Zn(2+) ions per subunit.</text>
</comment>
<dbReference type="SUPFAM" id="SSF56281">
    <property type="entry name" value="Metallo-hydrolase/oxidoreductase"/>
    <property type="match status" value="1"/>
</dbReference>
<evidence type="ECO:0000256" key="4">
    <source>
        <dbReference type="ARBA" id="ARBA00022723"/>
    </source>
</evidence>
<dbReference type="InterPro" id="IPR035680">
    <property type="entry name" value="Clx_II_MBL"/>
</dbReference>
<dbReference type="Gene3D" id="3.60.15.10">
    <property type="entry name" value="Ribonuclease Z/Hydroxyacylglutathione hydrolase-like"/>
    <property type="match status" value="1"/>
</dbReference>
<evidence type="ECO:0000313" key="10">
    <source>
        <dbReference type="Proteomes" id="UP000778970"/>
    </source>
</evidence>
<comment type="function">
    <text evidence="7">Thiolesterase that catalyzes the hydrolysis of S-D-lactoyl-glutathione to form glutathione and D-lactic acid.</text>
</comment>
<dbReference type="Pfam" id="PF16123">
    <property type="entry name" value="HAGH_C"/>
    <property type="match status" value="1"/>
</dbReference>
<dbReference type="SMART" id="SM00849">
    <property type="entry name" value="Lactamase_B"/>
    <property type="match status" value="1"/>
</dbReference>
<comment type="caution">
    <text evidence="9">The sequence shown here is derived from an EMBL/GenBank/DDBJ whole genome shotgun (WGS) entry which is preliminary data.</text>
</comment>
<dbReference type="GO" id="GO:0046872">
    <property type="term" value="F:metal ion binding"/>
    <property type="evidence" value="ECO:0007669"/>
    <property type="project" value="UniProtKB-KW"/>
</dbReference>
<gene>
    <name evidence="7 9" type="primary">gloB</name>
    <name evidence="9" type="ORF">CKO21_05470</name>
</gene>
<feature type="binding site" evidence="7">
    <location>
        <position position="134"/>
    </location>
    <ligand>
        <name>Zn(2+)</name>
        <dbReference type="ChEBI" id="CHEBI:29105"/>
        <label>1</label>
    </ligand>
</feature>
<feature type="binding site" evidence="7">
    <location>
        <position position="172"/>
    </location>
    <ligand>
        <name>Zn(2+)</name>
        <dbReference type="ChEBI" id="CHEBI:29105"/>
        <label>2</label>
    </ligand>
</feature>
<evidence type="ECO:0000256" key="7">
    <source>
        <dbReference type="HAMAP-Rule" id="MF_01374"/>
    </source>
</evidence>
<dbReference type="InterPro" id="IPR050110">
    <property type="entry name" value="Glyoxalase_II_hydrolase"/>
</dbReference>